<feature type="transmembrane region" description="Helical" evidence="8">
    <location>
        <begin position="26"/>
        <end position="48"/>
    </location>
</feature>
<sequence length="212" mass="24360">MLKRLSDTIAIYISKNLKSDRDKIEIYSYGLQIFLGTAFEIIFIIITAYLLNTLKSTIVVLVSFILFRRLLGGTHCTIYRNCFFVSGFSMLLLGFIGDQVVLSSKYLFVLLGLAYIFSVIQTIRYIPMGTEKKMIKNSNTRLKIKIQTILLLSFWMIIIYLLKDKVSSKYIFSSLLGVIGAFFFSTPFSYKIINHLEIYLNFLTKGGKKQNV</sequence>
<feature type="transmembrane region" description="Helical" evidence="8">
    <location>
        <begin position="144"/>
        <end position="162"/>
    </location>
</feature>
<feature type="transmembrane region" description="Helical" evidence="8">
    <location>
        <begin position="78"/>
        <end position="97"/>
    </location>
</feature>
<evidence type="ECO:0000256" key="6">
    <source>
        <dbReference type="ARBA" id="ARBA00022989"/>
    </source>
</evidence>
<reference evidence="9" key="1">
    <citation type="submission" date="2021-07" db="EMBL/GenBank/DDBJ databases">
        <title>Complete genome sequence of Crassaminicella sp. 143-21, isolated from a deep-sea hydrothermal vent.</title>
        <authorList>
            <person name="Li X."/>
        </authorList>
    </citation>
    <scope>NUCLEOTIDE SEQUENCE</scope>
    <source>
        <strain evidence="9">143-21</strain>
    </source>
</reference>
<protein>
    <submittedName>
        <fullName evidence="9">Accessory gene regulator B family protein</fullName>
    </submittedName>
</protein>
<dbReference type="InterPro" id="IPR006741">
    <property type="entry name" value="AgrB"/>
</dbReference>
<proteinExistence type="predicted"/>
<organism evidence="9 10">
    <name type="scientific">Crassaminicella indica</name>
    <dbReference type="NCBI Taxonomy" id="2855394"/>
    <lineage>
        <taxon>Bacteria</taxon>
        <taxon>Bacillati</taxon>
        <taxon>Bacillota</taxon>
        <taxon>Clostridia</taxon>
        <taxon>Eubacteriales</taxon>
        <taxon>Clostridiaceae</taxon>
        <taxon>Crassaminicella</taxon>
    </lineage>
</organism>
<gene>
    <name evidence="9" type="ORF">KVH43_12950</name>
</gene>
<evidence type="ECO:0000256" key="4">
    <source>
        <dbReference type="ARBA" id="ARBA00022692"/>
    </source>
</evidence>
<keyword evidence="10" id="KW-1185">Reference proteome</keyword>
<dbReference type="SMART" id="SM00793">
    <property type="entry name" value="AgrB"/>
    <property type="match status" value="1"/>
</dbReference>
<accession>A0ABX8RCQ6</accession>
<keyword evidence="4 8" id="KW-0812">Transmembrane</keyword>
<feature type="transmembrane region" description="Helical" evidence="8">
    <location>
        <begin position="103"/>
        <end position="123"/>
    </location>
</feature>
<evidence type="ECO:0000256" key="8">
    <source>
        <dbReference type="SAM" id="Phobius"/>
    </source>
</evidence>
<keyword evidence="1" id="KW-1003">Cell membrane</keyword>
<evidence type="ECO:0000256" key="2">
    <source>
        <dbReference type="ARBA" id="ARBA00022654"/>
    </source>
</evidence>
<keyword evidence="5" id="KW-0378">Hydrolase</keyword>
<dbReference type="EMBL" id="CP078093">
    <property type="protein sequence ID" value="QXM06234.1"/>
    <property type="molecule type" value="Genomic_DNA"/>
</dbReference>
<feature type="transmembrane region" description="Helical" evidence="8">
    <location>
        <begin position="168"/>
        <end position="190"/>
    </location>
</feature>
<keyword evidence="7 8" id="KW-0472">Membrane</keyword>
<dbReference type="RefSeq" id="WP_218282930.1">
    <property type="nucleotide sequence ID" value="NZ_CP078093.1"/>
</dbReference>
<keyword evidence="3" id="KW-0645">Protease</keyword>
<dbReference type="Proteomes" id="UP000886818">
    <property type="component" value="Chromosome"/>
</dbReference>
<evidence type="ECO:0000313" key="9">
    <source>
        <dbReference type="EMBL" id="QXM06234.1"/>
    </source>
</evidence>
<evidence type="ECO:0000256" key="7">
    <source>
        <dbReference type="ARBA" id="ARBA00023136"/>
    </source>
</evidence>
<evidence type="ECO:0000256" key="1">
    <source>
        <dbReference type="ARBA" id="ARBA00022475"/>
    </source>
</evidence>
<keyword evidence="2" id="KW-0673">Quorum sensing</keyword>
<dbReference type="Pfam" id="PF04647">
    <property type="entry name" value="AgrB"/>
    <property type="match status" value="1"/>
</dbReference>
<name>A0ABX8RCQ6_9CLOT</name>
<keyword evidence="6 8" id="KW-1133">Transmembrane helix</keyword>
<evidence type="ECO:0000313" key="10">
    <source>
        <dbReference type="Proteomes" id="UP000886818"/>
    </source>
</evidence>
<evidence type="ECO:0000256" key="3">
    <source>
        <dbReference type="ARBA" id="ARBA00022670"/>
    </source>
</evidence>
<evidence type="ECO:0000256" key="5">
    <source>
        <dbReference type="ARBA" id="ARBA00022801"/>
    </source>
</evidence>
<feature type="transmembrane region" description="Helical" evidence="8">
    <location>
        <begin position="54"/>
        <end position="71"/>
    </location>
</feature>